<dbReference type="PANTHER" id="PTHR11527">
    <property type="entry name" value="HEAT-SHOCK PROTEIN 20 FAMILY MEMBER"/>
    <property type="match status" value="1"/>
</dbReference>
<accession>A0A9X2S4Y9</accession>
<evidence type="ECO:0000259" key="3">
    <source>
        <dbReference type="PROSITE" id="PS01031"/>
    </source>
</evidence>
<proteinExistence type="inferred from homology"/>
<sequence length="146" mass="17275">MFDVTPFRKNNLGKGENFVPSYFRDFFDDDFFSLRNYLQGNLKVDLKETSENYLIDADLPGIKKEDINIDFHNNYLVISAKRNESTEDKKENYIRRERHYGEFKRSFYIDNVDESKISASFNDGVLKIILPKINNGDDKKRKINID</sequence>
<comment type="caution">
    <text evidence="4">The sequence shown here is derived from an EMBL/GenBank/DDBJ whole genome shotgun (WGS) entry which is preliminary data.</text>
</comment>
<dbReference type="NCBIfam" id="NF042420">
    <property type="entry name" value="Hsp18_Clos"/>
    <property type="match status" value="1"/>
</dbReference>
<dbReference type="SUPFAM" id="SSF49764">
    <property type="entry name" value="HSP20-like chaperones"/>
    <property type="match status" value="1"/>
</dbReference>
<gene>
    <name evidence="4" type="ORF">NSA23_08280</name>
</gene>
<dbReference type="RefSeq" id="WP_042682894.1">
    <property type="nucleotide sequence ID" value="NZ_CABKTM010000049.1"/>
</dbReference>
<evidence type="ECO:0000313" key="5">
    <source>
        <dbReference type="Proteomes" id="UP001142078"/>
    </source>
</evidence>
<evidence type="ECO:0000313" key="4">
    <source>
        <dbReference type="EMBL" id="MCR2044115.1"/>
    </source>
</evidence>
<dbReference type="PROSITE" id="PS01031">
    <property type="entry name" value="SHSP"/>
    <property type="match status" value="1"/>
</dbReference>
<protein>
    <submittedName>
        <fullName evidence="4">Hsp20/alpha crystallin family protein</fullName>
    </submittedName>
</protein>
<keyword evidence="5" id="KW-1185">Reference proteome</keyword>
<dbReference type="CDD" id="cd06471">
    <property type="entry name" value="ACD_LpsHSP_like"/>
    <property type="match status" value="1"/>
</dbReference>
<dbReference type="AlphaFoldDB" id="A0A9X2S4Y9"/>
<reference evidence="4" key="1">
    <citation type="submission" date="2022-07" db="EMBL/GenBank/DDBJ databases">
        <title>Enhanced cultured diversity of the mouse gut microbiota enables custom-made synthetic communities.</title>
        <authorList>
            <person name="Afrizal A."/>
        </authorList>
    </citation>
    <scope>NUCLEOTIDE SEQUENCE</scope>
    <source>
        <strain evidence="4">DSM 29482</strain>
    </source>
</reference>
<dbReference type="InterPro" id="IPR031107">
    <property type="entry name" value="Small_HSP"/>
</dbReference>
<dbReference type="Gene3D" id="2.60.40.790">
    <property type="match status" value="1"/>
</dbReference>
<dbReference type="InterPro" id="IPR002068">
    <property type="entry name" value="A-crystallin/Hsp20_dom"/>
</dbReference>
<dbReference type="OrthoDB" id="9811615at2"/>
<dbReference type="InterPro" id="IPR008978">
    <property type="entry name" value="HSP20-like_chaperone"/>
</dbReference>
<dbReference type="InterPro" id="IPR053570">
    <property type="entry name" value="sHSP/HSP20"/>
</dbReference>
<organism evidence="4 5">
    <name type="scientific">Anaerosalibacter massiliensis</name>
    <dbReference type="NCBI Taxonomy" id="1347392"/>
    <lineage>
        <taxon>Bacteria</taxon>
        <taxon>Bacillati</taxon>
        <taxon>Bacillota</taxon>
        <taxon>Tissierellia</taxon>
        <taxon>Tissierellales</taxon>
        <taxon>Sporanaerobacteraceae</taxon>
        <taxon>Anaerosalibacter</taxon>
    </lineage>
</organism>
<feature type="domain" description="SHSP" evidence="3">
    <location>
        <begin position="35"/>
        <end position="146"/>
    </location>
</feature>
<name>A0A9X2S4Y9_9FIRM</name>
<dbReference type="Proteomes" id="UP001142078">
    <property type="component" value="Unassembled WGS sequence"/>
</dbReference>
<dbReference type="Pfam" id="PF00011">
    <property type="entry name" value="HSP20"/>
    <property type="match status" value="1"/>
</dbReference>
<evidence type="ECO:0000256" key="2">
    <source>
        <dbReference type="RuleBase" id="RU003616"/>
    </source>
</evidence>
<evidence type="ECO:0000256" key="1">
    <source>
        <dbReference type="PROSITE-ProRule" id="PRU00285"/>
    </source>
</evidence>
<dbReference type="EMBL" id="JANJZL010000004">
    <property type="protein sequence ID" value="MCR2044115.1"/>
    <property type="molecule type" value="Genomic_DNA"/>
</dbReference>
<comment type="similarity">
    <text evidence="1 2">Belongs to the small heat shock protein (HSP20) family.</text>
</comment>